<comment type="caution">
    <text evidence="1">The sequence shown here is derived from an EMBL/GenBank/DDBJ whole genome shotgun (WGS) entry which is preliminary data.</text>
</comment>
<evidence type="ECO:0000313" key="1">
    <source>
        <dbReference type="EMBL" id="GAG25491.1"/>
    </source>
</evidence>
<reference evidence="1" key="1">
    <citation type="journal article" date="2014" name="Front. Microbiol.">
        <title>High frequency of phylogenetically diverse reductive dehalogenase-homologous genes in deep subseafloor sedimentary metagenomes.</title>
        <authorList>
            <person name="Kawai M."/>
            <person name="Futagami T."/>
            <person name="Toyoda A."/>
            <person name="Takaki Y."/>
            <person name="Nishi S."/>
            <person name="Hori S."/>
            <person name="Arai W."/>
            <person name="Tsubouchi T."/>
            <person name="Morono Y."/>
            <person name="Uchiyama I."/>
            <person name="Ito T."/>
            <person name="Fujiyama A."/>
            <person name="Inagaki F."/>
            <person name="Takami H."/>
        </authorList>
    </citation>
    <scope>NUCLEOTIDE SEQUENCE</scope>
    <source>
        <strain evidence="1">Expedition CK06-06</strain>
    </source>
</reference>
<name>X0XKL8_9ZZZZ</name>
<organism evidence="1">
    <name type="scientific">marine sediment metagenome</name>
    <dbReference type="NCBI Taxonomy" id="412755"/>
    <lineage>
        <taxon>unclassified sequences</taxon>
        <taxon>metagenomes</taxon>
        <taxon>ecological metagenomes</taxon>
    </lineage>
</organism>
<dbReference type="AlphaFoldDB" id="X0XKL8"/>
<accession>X0XKL8</accession>
<sequence>IRAELRSIVRRREALRRPVEMFQPLENMPTNRPCYRVVFDNNPPKNITGLKYKAQITALPDERIQDEILSLAQGVWHLKDRLKQWTRVQNLNINIEDLAKKSISLMVCADLANIKKHGGTDDRSGLFPRLSEVYFDTSKSGLLEIYYAGGMKEKELRLSKPNPISFTVKILTKDEKGDDEKVLAENAIDYIWEAFEYWLPIIQRLSILKDNDGESRDLIRLLYS</sequence>
<dbReference type="EMBL" id="BARS01030758">
    <property type="protein sequence ID" value="GAG25491.1"/>
    <property type="molecule type" value="Genomic_DNA"/>
</dbReference>
<feature type="non-terminal residue" evidence="1">
    <location>
        <position position="1"/>
    </location>
</feature>
<gene>
    <name evidence="1" type="ORF">S01H1_47941</name>
</gene>
<protein>
    <submittedName>
        <fullName evidence="1">Uncharacterized protein</fullName>
    </submittedName>
</protein>
<proteinExistence type="predicted"/>